<proteinExistence type="predicted"/>
<sequence length="1090" mass="110478">MMDIGNKVPSSWPKLLDMTKDECRKGLRALELTTYSQVVSVLRAQGELTKEKRKLLSDLQAIFSISLERHRAEIRRAVNDEKLSTIADTLAGPNTEVEWAIEGRRLVPLMPRLPPQTPYTALASRMALVYYGINATMPPPASTALYGKMDELGGNSDDTDSEEETEGLRFLPGAMVPPQYNADQGSYTTLPYSHARLAKMPPKENREVVTSIATTTTTTSASGIGSSMTVVGGPMSLGPPGMSGGDKRKRKRSASTDHPLPPPPPPPPPREFPATPGTPAKQLGVGRPLGGPPMKITVTGNVTRGSTATPVSTLGSHTQKVILVSTSGASGVGGGVYQRSLSVPVMKSSTSSPAPPTVMRGVPASANPSSLTSATQMQSGGSVGSGSMIVPSTYTSGGSPLVAGGLPPSGTYMNRVRPRVPSSGLPPRPRQRSNSLVLQADAPTQHRGMEPGSSVTLSSGGHITSLPSFPPGSSSTSTPGPHTITPPHLMSHQTIQVRPSSGGAAGKAAIQIRQEGSKDITIICDHIELFILPNWPNHPVSLGKGGRGFWGSDDTCSAVVHCCFCPELVYDHLLMDGASSVGAGAKIITHSVGGSVGGLGSSGTGVGSSSGSSSVGMGPPSTGGRGVGRPATATTSPQASAPPLFVTNPGSITVVTRTVAAGQGTGPRVVTVNTINAPKSSSASNTGTPGGVSLPRPAQAPATVVSVGPKTIQTVRVTPQGPVGLRPVLGGAGSGGGSKSNVIVVHKGAPPPPGTRPVTIQGIRDVPTKITIGKPLSGNPGTTVLQKPLPGPLSLPRGPVTTAPTSTPTPTLTPTPTPTPTHAQQTPVTSQGGSVIVVDISPDRANINTSNALADILQGTGNSNSSSSTNSSTTSANNTTTTTTTTTSTSTTMTASSITTTTTTTTSTSTPATPTQATSTTPSTSKSSSRAGGSGGSSGGDGAGGSGGESDGEWLNLRLEGEDSPAHSLPEGQMQMLEEAVEILGRGDKESARNLLRQAGIELLDSPGDVGDHAGSEGTSISNLMAGLASQLPGAPGHLGEGGIPPVGELDPATGLFYNPSSSEGESSSDSNSNSASDDMEAGEERDAPE</sequence>
<evidence type="ECO:0000256" key="1">
    <source>
        <dbReference type="ARBA" id="ARBA00004123"/>
    </source>
</evidence>
<keyword evidence="2" id="KW-0539">Nucleus</keyword>
<dbReference type="Gene3D" id="1.10.1240.40">
    <property type="entry name" value="ENT domain"/>
    <property type="match status" value="1"/>
</dbReference>
<feature type="compositionally biased region" description="Low complexity" evidence="3">
    <location>
        <begin position="1059"/>
        <end position="1077"/>
    </location>
</feature>
<feature type="region of interest" description="Disordered" evidence="3">
    <location>
        <begin position="598"/>
        <end position="645"/>
    </location>
</feature>
<feature type="domain" description="ENT" evidence="4">
    <location>
        <begin position="23"/>
        <end position="107"/>
    </location>
</feature>
<gene>
    <name evidence="5" type="ORF">Pmani_017239</name>
</gene>
<feature type="region of interest" description="Disordered" evidence="3">
    <location>
        <begin position="773"/>
        <end position="832"/>
    </location>
</feature>
<feature type="region of interest" description="Disordered" evidence="3">
    <location>
        <begin position="347"/>
        <end position="388"/>
    </location>
</feature>
<dbReference type="Pfam" id="PF03735">
    <property type="entry name" value="ENT"/>
    <property type="match status" value="1"/>
</dbReference>
<feature type="compositionally biased region" description="Low complexity" evidence="3">
    <location>
        <begin position="861"/>
        <end position="931"/>
    </location>
</feature>
<dbReference type="SMART" id="SM01191">
    <property type="entry name" value="ENT"/>
    <property type="match status" value="1"/>
</dbReference>
<dbReference type="SUPFAM" id="SSF158639">
    <property type="entry name" value="ENT-like"/>
    <property type="match status" value="1"/>
</dbReference>
<reference evidence="5" key="1">
    <citation type="submission" date="2023-11" db="EMBL/GenBank/DDBJ databases">
        <title>Genome assemblies of two species of porcelain crab, Petrolisthes cinctipes and Petrolisthes manimaculis (Anomura: Porcellanidae).</title>
        <authorList>
            <person name="Angst P."/>
        </authorList>
    </citation>
    <scope>NUCLEOTIDE SEQUENCE</scope>
    <source>
        <strain evidence="5">PB745_02</strain>
        <tissue evidence="5">Gill</tissue>
    </source>
</reference>
<dbReference type="Proteomes" id="UP001292094">
    <property type="component" value="Unassembled WGS sequence"/>
</dbReference>
<feature type="compositionally biased region" description="Low complexity" evidence="3">
    <location>
        <begin position="820"/>
        <end position="829"/>
    </location>
</feature>
<protein>
    <recommendedName>
        <fullName evidence="4">ENT domain-containing protein</fullName>
    </recommendedName>
</protein>
<accession>A0AAE1PNT9</accession>
<dbReference type="EMBL" id="JAWZYT010001540">
    <property type="protein sequence ID" value="KAK4311246.1"/>
    <property type="molecule type" value="Genomic_DNA"/>
</dbReference>
<evidence type="ECO:0000313" key="5">
    <source>
        <dbReference type="EMBL" id="KAK4311246.1"/>
    </source>
</evidence>
<evidence type="ECO:0000256" key="2">
    <source>
        <dbReference type="ARBA" id="ARBA00023242"/>
    </source>
</evidence>
<feature type="region of interest" description="Disordered" evidence="3">
    <location>
        <begin position="861"/>
        <end position="954"/>
    </location>
</feature>
<feature type="compositionally biased region" description="Gly residues" evidence="3">
    <location>
        <begin position="932"/>
        <end position="949"/>
    </location>
</feature>
<feature type="compositionally biased region" description="Low complexity" evidence="3">
    <location>
        <begin position="214"/>
        <end position="240"/>
    </location>
</feature>
<dbReference type="PANTHER" id="PTHR16500">
    <property type="entry name" value="BRCA2-INTERACTING TRANSCRIPTIONAL REPRESSOR EMSY"/>
    <property type="match status" value="1"/>
</dbReference>
<dbReference type="AlphaFoldDB" id="A0AAE1PNT9"/>
<comment type="subcellular location">
    <subcellularLocation>
        <location evidence="1">Nucleus</location>
    </subcellularLocation>
</comment>
<feature type="compositionally biased region" description="Low complexity" evidence="3">
    <location>
        <begin position="792"/>
        <end position="810"/>
    </location>
</feature>
<keyword evidence="6" id="KW-1185">Reference proteome</keyword>
<feature type="region of interest" description="Disordered" evidence="3">
    <location>
        <begin position="214"/>
        <end position="295"/>
    </location>
</feature>
<dbReference type="InterPro" id="IPR033482">
    <property type="entry name" value="EMSY"/>
</dbReference>
<feature type="compositionally biased region" description="Low complexity" evidence="3">
    <location>
        <begin position="630"/>
        <end position="643"/>
    </location>
</feature>
<feature type="compositionally biased region" description="Pro residues" evidence="3">
    <location>
        <begin position="259"/>
        <end position="271"/>
    </location>
</feature>
<feature type="compositionally biased region" description="Low complexity" evidence="3">
    <location>
        <begin position="464"/>
        <end position="488"/>
    </location>
</feature>
<evidence type="ECO:0000256" key="3">
    <source>
        <dbReference type="SAM" id="MobiDB-lite"/>
    </source>
</evidence>
<dbReference type="PANTHER" id="PTHR16500:SF3">
    <property type="entry name" value="BRCA2-INTERACTING TRANSCRIPTIONAL REPRESSOR EMSY"/>
    <property type="match status" value="1"/>
</dbReference>
<organism evidence="5 6">
    <name type="scientific">Petrolisthes manimaculis</name>
    <dbReference type="NCBI Taxonomy" id="1843537"/>
    <lineage>
        <taxon>Eukaryota</taxon>
        <taxon>Metazoa</taxon>
        <taxon>Ecdysozoa</taxon>
        <taxon>Arthropoda</taxon>
        <taxon>Crustacea</taxon>
        <taxon>Multicrustacea</taxon>
        <taxon>Malacostraca</taxon>
        <taxon>Eumalacostraca</taxon>
        <taxon>Eucarida</taxon>
        <taxon>Decapoda</taxon>
        <taxon>Pleocyemata</taxon>
        <taxon>Anomura</taxon>
        <taxon>Galatheoidea</taxon>
        <taxon>Porcellanidae</taxon>
        <taxon>Petrolisthes</taxon>
    </lineage>
</organism>
<dbReference type="PROSITE" id="PS51138">
    <property type="entry name" value="ENT"/>
    <property type="match status" value="1"/>
</dbReference>
<evidence type="ECO:0000313" key="6">
    <source>
        <dbReference type="Proteomes" id="UP001292094"/>
    </source>
</evidence>
<feature type="region of interest" description="Disordered" evidence="3">
    <location>
        <begin position="400"/>
        <end position="488"/>
    </location>
</feature>
<dbReference type="InterPro" id="IPR005491">
    <property type="entry name" value="ENT_dom"/>
</dbReference>
<evidence type="ECO:0000259" key="4">
    <source>
        <dbReference type="PROSITE" id="PS51138"/>
    </source>
</evidence>
<feature type="compositionally biased region" description="Low complexity" evidence="3">
    <location>
        <begin position="609"/>
        <end position="620"/>
    </location>
</feature>
<name>A0AAE1PNT9_9EUCA</name>
<feature type="compositionally biased region" description="Polar residues" evidence="3">
    <location>
        <begin position="453"/>
        <end position="462"/>
    </location>
</feature>
<feature type="compositionally biased region" description="Polar residues" evidence="3">
    <location>
        <begin position="366"/>
        <end position="378"/>
    </location>
</feature>
<feature type="region of interest" description="Disordered" evidence="3">
    <location>
        <begin position="1032"/>
        <end position="1090"/>
    </location>
</feature>
<feature type="compositionally biased region" description="Gly residues" evidence="3">
    <location>
        <begin position="598"/>
        <end position="608"/>
    </location>
</feature>
<comment type="caution">
    <text evidence="5">The sequence shown here is derived from an EMBL/GenBank/DDBJ whole genome shotgun (WGS) entry which is preliminary data.</text>
</comment>
<dbReference type="GO" id="GO:0005654">
    <property type="term" value="C:nucleoplasm"/>
    <property type="evidence" value="ECO:0007669"/>
    <property type="project" value="TreeGrafter"/>
</dbReference>
<dbReference type="InterPro" id="IPR036142">
    <property type="entry name" value="ENT_dom-like_sf"/>
</dbReference>
<dbReference type="GO" id="GO:0006355">
    <property type="term" value="P:regulation of DNA-templated transcription"/>
    <property type="evidence" value="ECO:0007669"/>
    <property type="project" value="InterPro"/>
</dbReference>